<feature type="region of interest" description="Disordered" evidence="1">
    <location>
        <begin position="153"/>
        <end position="180"/>
    </location>
</feature>
<feature type="region of interest" description="Disordered" evidence="1">
    <location>
        <begin position="211"/>
        <end position="246"/>
    </location>
</feature>
<gene>
    <name evidence="2" type="ORF">SK128_007308</name>
</gene>
<sequence>MFQATHEIEIYMINRLMCVCGQPYRLPPETLVSSALIPEPPLSYQLTPGQVNIIYSSRSKVWSKGELVQNFCVPLQSEHMGSENASRPMTNSSTNVASSLSPHSQNYRLSLEQVKLIFISQFNAAQRDQLKNLMQGRGTVLRPSHPTMQAVTESQRYSNPNLGGTRNHSFKTQGSMPYTRGLNPTNHHPTVMQPSRMSSGMVGLPNEEGLDNCSFNSSNTDTGSTADDYSSSLDENFAINMGELED</sequence>
<dbReference type="AlphaFoldDB" id="A0AAN8XDW2"/>
<feature type="compositionally biased region" description="Polar residues" evidence="1">
    <location>
        <begin position="83"/>
        <end position="101"/>
    </location>
</feature>
<evidence type="ECO:0000256" key="1">
    <source>
        <dbReference type="SAM" id="MobiDB-lite"/>
    </source>
</evidence>
<reference evidence="2 3" key="1">
    <citation type="submission" date="2023-11" db="EMBL/GenBank/DDBJ databases">
        <title>Halocaridina rubra genome assembly.</title>
        <authorList>
            <person name="Smith C."/>
        </authorList>
    </citation>
    <scope>NUCLEOTIDE SEQUENCE [LARGE SCALE GENOMIC DNA]</scope>
    <source>
        <strain evidence="2">EP-1</strain>
        <tissue evidence="2">Whole</tissue>
    </source>
</reference>
<accession>A0AAN8XDW2</accession>
<proteinExistence type="predicted"/>
<dbReference type="EMBL" id="JAXCGZ010003901">
    <property type="protein sequence ID" value="KAK7082740.1"/>
    <property type="molecule type" value="Genomic_DNA"/>
</dbReference>
<protein>
    <submittedName>
        <fullName evidence="2">Uncharacterized protein</fullName>
    </submittedName>
</protein>
<feature type="compositionally biased region" description="Polar residues" evidence="1">
    <location>
        <begin position="213"/>
        <end position="234"/>
    </location>
</feature>
<evidence type="ECO:0000313" key="3">
    <source>
        <dbReference type="Proteomes" id="UP001381693"/>
    </source>
</evidence>
<dbReference type="Proteomes" id="UP001381693">
    <property type="component" value="Unassembled WGS sequence"/>
</dbReference>
<organism evidence="2 3">
    <name type="scientific">Halocaridina rubra</name>
    <name type="common">Hawaiian red shrimp</name>
    <dbReference type="NCBI Taxonomy" id="373956"/>
    <lineage>
        <taxon>Eukaryota</taxon>
        <taxon>Metazoa</taxon>
        <taxon>Ecdysozoa</taxon>
        <taxon>Arthropoda</taxon>
        <taxon>Crustacea</taxon>
        <taxon>Multicrustacea</taxon>
        <taxon>Malacostraca</taxon>
        <taxon>Eumalacostraca</taxon>
        <taxon>Eucarida</taxon>
        <taxon>Decapoda</taxon>
        <taxon>Pleocyemata</taxon>
        <taxon>Caridea</taxon>
        <taxon>Atyoidea</taxon>
        <taxon>Atyidae</taxon>
        <taxon>Halocaridina</taxon>
    </lineage>
</organism>
<comment type="caution">
    <text evidence="2">The sequence shown here is derived from an EMBL/GenBank/DDBJ whole genome shotgun (WGS) entry which is preliminary data.</text>
</comment>
<keyword evidence="3" id="KW-1185">Reference proteome</keyword>
<evidence type="ECO:0000313" key="2">
    <source>
        <dbReference type="EMBL" id="KAK7082740.1"/>
    </source>
</evidence>
<name>A0AAN8XDW2_HALRR</name>
<feature type="region of interest" description="Disordered" evidence="1">
    <location>
        <begin position="79"/>
        <end position="101"/>
    </location>
</feature>